<evidence type="ECO:0000313" key="2">
    <source>
        <dbReference type="Proteomes" id="UP000183832"/>
    </source>
</evidence>
<protein>
    <submittedName>
        <fullName evidence="1">CLUMA_CG006751, isoform A</fullName>
    </submittedName>
</protein>
<proteinExistence type="predicted"/>
<evidence type="ECO:0000313" key="1">
    <source>
        <dbReference type="EMBL" id="CRK93207.1"/>
    </source>
</evidence>
<dbReference type="OrthoDB" id="17066at2759"/>
<accession>A0A1J1HYN2</accession>
<reference evidence="1 2" key="1">
    <citation type="submission" date="2015-04" db="EMBL/GenBank/DDBJ databases">
        <authorList>
            <person name="Syromyatnikov M.Y."/>
            <person name="Popov V.N."/>
        </authorList>
    </citation>
    <scope>NUCLEOTIDE SEQUENCE [LARGE SCALE GENOMIC DNA]</scope>
</reference>
<name>A0A1J1HYN2_9DIPT</name>
<sequence length="208" mass="23949">MSARKVQSSLNLSGFSPIQLNTRSPVSVKSPGKDYGINERIEKGREKLIADFDRWKLAESSSNLTINSIHNLKEKSRQSASDPYPPELENFCQKLKTISTVFKNVIDNAISFRNEMKRSICILESMNDNDELMTKLKAVQEFLDSLIRVYEHIFSSRKFVVENIAHATSMKDSNLLIAAWTFNSKNQELLKMITQLKISPEDYQWKIR</sequence>
<dbReference type="EMBL" id="CVRI01000037">
    <property type="protein sequence ID" value="CRK93207.1"/>
    <property type="molecule type" value="Genomic_DNA"/>
</dbReference>
<dbReference type="AlphaFoldDB" id="A0A1J1HYN2"/>
<gene>
    <name evidence="1" type="ORF">CLUMA_CG006751</name>
</gene>
<dbReference type="STRING" id="568069.A0A1J1HYN2"/>
<dbReference type="Proteomes" id="UP000183832">
    <property type="component" value="Unassembled WGS sequence"/>
</dbReference>
<organism evidence="1 2">
    <name type="scientific">Clunio marinus</name>
    <dbReference type="NCBI Taxonomy" id="568069"/>
    <lineage>
        <taxon>Eukaryota</taxon>
        <taxon>Metazoa</taxon>
        <taxon>Ecdysozoa</taxon>
        <taxon>Arthropoda</taxon>
        <taxon>Hexapoda</taxon>
        <taxon>Insecta</taxon>
        <taxon>Pterygota</taxon>
        <taxon>Neoptera</taxon>
        <taxon>Endopterygota</taxon>
        <taxon>Diptera</taxon>
        <taxon>Nematocera</taxon>
        <taxon>Chironomoidea</taxon>
        <taxon>Chironomidae</taxon>
        <taxon>Clunio</taxon>
    </lineage>
</organism>
<keyword evidence="2" id="KW-1185">Reference proteome</keyword>